<evidence type="ECO:0000259" key="2">
    <source>
        <dbReference type="Pfam" id="PF07811"/>
    </source>
</evidence>
<protein>
    <submittedName>
        <fullName evidence="3">Flp pilus assembly protein TadG</fullName>
    </submittedName>
</protein>
<keyword evidence="1" id="KW-0812">Transmembrane</keyword>
<feature type="domain" description="TadE-like" evidence="2">
    <location>
        <begin position="15"/>
        <end position="57"/>
    </location>
</feature>
<reference evidence="4" key="1">
    <citation type="submission" date="2016-10" db="EMBL/GenBank/DDBJ databases">
        <authorList>
            <person name="Varghese N."/>
            <person name="Submissions S."/>
        </authorList>
    </citation>
    <scope>NUCLEOTIDE SEQUENCE [LARGE SCALE GENOMIC DNA]</scope>
    <source>
        <strain evidence="4">DSM 6150</strain>
    </source>
</reference>
<keyword evidence="4" id="KW-1185">Reference proteome</keyword>
<name>A0A1I4WZN6_9NEIS</name>
<dbReference type="Proteomes" id="UP000242869">
    <property type="component" value="Unassembled WGS sequence"/>
</dbReference>
<dbReference type="RefSeq" id="WP_218142624.1">
    <property type="nucleotide sequence ID" value="NZ_FOVE01000004.1"/>
</dbReference>
<dbReference type="AlphaFoldDB" id="A0A1I4WZN6"/>
<feature type="transmembrane region" description="Helical" evidence="1">
    <location>
        <begin position="21"/>
        <end position="45"/>
    </location>
</feature>
<proteinExistence type="predicted"/>
<evidence type="ECO:0000256" key="1">
    <source>
        <dbReference type="SAM" id="Phobius"/>
    </source>
</evidence>
<keyword evidence="1" id="KW-0472">Membrane</keyword>
<dbReference type="InterPro" id="IPR012495">
    <property type="entry name" value="TadE-like_dom"/>
</dbReference>
<evidence type="ECO:0000313" key="3">
    <source>
        <dbReference type="EMBL" id="SFN18693.1"/>
    </source>
</evidence>
<accession>A0A1I4WZN6</accession>
<dbReference type="Pfam" id="PF07811">
    <property type="entry name" value="TadE"/>
    <property type="match status" value="1"/>
</dbReference>
<evidence type="ECO:0000313" key="4">
    <source>
        <dbReference type="Proteomes" id="UP000242869"/>
    </source>
</evidence>
<sequence>MGTQHMVSIKRREHGAAAIEFALLIVFLLIIVTGLIEFGKTFWYYDALVKSTRDAARFLTDSRTTPPLAPSEGGRIALAKQIVVNAASAANIPDFNTGHVAVECDPDCAAPNYVTVRINAYPVTIGGWVPVFTPNGTTSWTGSLSPYTTMRYMR</sequence>
<dbReference type="EMBL" id="FOVE01000004">
    <property type="protein sequence ID" value="SFN18693.1"/>
    <property type="molecule type" value="Genomic_DNA"/>
</dbReference>
<keyword evidence="1" id="KW-1133">Transmembrane helix</keyword>
<organism evidence="3 4">
    <name type="scientific">Formivibrio citricus</name>
    <dbReference type="NCBI Taxonomy" id="83765"/>
    <lineage>
        <taxon>Bacteria</taxon>
        <taxon>Pseudomonadati</taxon>
        <taxon>Pseudomonadota</taxon>
        <taxon>Betaproteobacteria</taxon>
        <taxon>Neisseriales</taxon>
        <taxon>Chitinibacteraceae</taxon>
        <taxon>Formivibrio</taxon>
    </lineage>
</organism>
<dbReference type="STRING" id="83765.SAMN05660284_00802"/>
<gene>
    <name evidence="3" type="ORF">SAMN05660284_00802</name>
</gene>